<name>A0ABS3XE49_9ACTN</name>
<keyword evidence="2" id="KW-1185">Reference proteome</keyword>
<accession>A0ABS3XE49</accession>
<protein>
    <submittedName>
        <fullName evidence="1">PRL2-23</fullName>
    </submittedName>
</protein>
<reference evidence="1 2" key="1">
    <citation type="submission" date="2020-11" db="EMBL/GenBank/DDBJ databases">
        <title>Streptomyces spirodelae sp. nov., isolated from duckweed.</title>
        <authorList>
            <person name="Saimee Y."/>
            <person name="Duangmal K."/>
        </authorList>
    </citation>
    <scope>NUCLEOTIDE SEQUENCE [LARGE SCALE GENOMIC DNA]</scope>
    <source>
        <strain evidence="1 2">S16-07</strain>
    </source>
</reference>
<dbReference type="EMBL" id="JADKMA010000090">
    <property type="protein sequence ID" value="MBO8193663.1"/>
    <property type="molecule type" value="Genomic_DNA"/>
</dbReference>
<organism evidence="1 2">
    <name type="scientific">Streptomyces oryzae</name>
    <dbReference type="NCBI Taxonomy" id="1434886"/>
    <lineage>
        <taxon>Bacteria</taxon>
        <taxon>Bacillati</taxon>
        <taxon>Actinomycetota</taxon>
        <taxon>Actinomycetes</taxon>
        <taxon>Kitasatosporales</taxon>
        <taxon>Streptomycetaceae</taxon>
        <taxon>Streptomyces</taxon>
    </lineage>
</organism>
<evidence type="ECO:0000313" key="1">
    <source>
        <dbReference type="EMBL" id="MBO8193663.1"/>
    </source>
</evidence>
<gene>
    <name evidence="1" type="ORF">ITI46_18640</name>
</gene>
<comment type="caution">
    <text evidence="1">The sequence shown here is derived from an EMBL/GenBank/DDBJ whole genome shotgun (WGS) entry which is preliminary data.</text>
</comment>
<proteinExistence type="predicted"/>
<dbReference type="Proteomes" id="UP001519064">
    <property type="component" value="Unassembled WGS sequence"/>
</dbReference>
<sequence>MWASLLAVLGTLAGALVSGLLQHRAARADRTNARTEQLRRDRMNAVTALAVALSDHRRAMWEVRDAQLAGKPDERVQELRDESHRTRSGITDPSVRMRLLISDEEVRAAALAATHATYAMRDAANTEALQAARSTALALHDHFVDTAGAHLA</sequence>
<evidence type="ECO:0000313" key="2">
    <source>
        <dbReference type="Proteomes" id="UP001519064"/>
    </source>
</evidence>